<evidence type="ECO:0000313" key="1">
    <source>
        <dbReference type="EMBL" id="NDK56401.1"/>
    </source>
</evidence>
<reference evidence="1 2" key="1">
    <citation type="submission" date="2020-01" db="EMBL/GenBank/DDBJ databases">
        <authorList>
            <person name="Kim M.K."/>
        </authorList>
    </citation>
    <scope>NUCLEOTIDE SEQUENCE [LARGE SCALE GENOMIC DNA]</scope>
    <source>
        <strain evidence="1 2">BT213</strain>
    </source>
</reference>
<accession>A0A6B2H201</accession>
<name>A0A6B2H201_9BACT</name>
<organism evidence="1 2">
    <name type="scientific">Pontibacter fetidus</name>
    <dbReference type="NCBI Taxonomy" id="2700082"/>
    <lineage>
        <taxon>Bacteria</taxon>
        <taxon>Pseudomonadati</taxon>
        <taxon>Bacteroidota</taxon>
        <taxon>Cytophagia</taxon>
        <taxon>Cytophagales</taxon>
        <taxon>Hymenobacteraceae</taxon>
        <taxon>Pontibacter</taxon>
    </lineage>
</organism>
<dbReference type="AlphaFoldDB" id="A0A6B2H201"/>
<protein>
    <submittedName>
        <fullName evidence="1">DUF2750 domain-containing protein</fullName>
    </submittedName>
</protein>
<comment type="caution">
    <text evidence="1">The sequence shown here is derived from an EMBL/GenBank/DDBJ whole genome shotgun (WGS) entry which is preliminary data.</text>
</comment>
<dbReference type="InterPro" id="IPR021284">
    <property type="entry name" value="DUF2750"/>
</dbReference>
<evidence type="ECO:0000313" key="2">
    <source>
        <dbReference type="Proteomes" id="UP000478546"/>
    </source>
</evidence>
<proteinExistence type="predicted"/>
<gene>
    <name evidence="1" type="ORF">GWO68_10760</name>
</gene>
<keyword evidence="2" id="KW-1185">Reference proteome</keyword>
<dbReference type="Proteomes" id="UP000478546">
    <property type="component" value="Unassembled WGS sequence"/>
</dbReference>
<sequence>MQEQNANQEANYRRFIQQVVATEQVWGLSEGDIWATSSSNEFEDTEVILFWSDAESAKACAADEWANYQPEALPVAEFLENWCVGMYGDELLVGANWTPELQGKEVDPLNIALDVVQELKQCEKTITFEQYDSLSEFEEQLIEALEGDEE</sequence>
<dbReference type="EMBL" id="JAAEAA010000012">
    <property type="protein sequence ID" value="NDK56401.1"/>
    <property type="molecule type" value="Genomic_DNA"/>
</dbReference>
<dbReference type="Pfam" id="PF11042">
    <property type="entry name" value="DUF2750"/>
    <property type="match status" value="1"/>
</dbReference>
<dbReference type="RefSeq" id="WP_162346459.1">
    <property type="nucleotide sequence ID" value="NZ_JAAEAA010000012.1"/>
</dbReference>